<name>A0A172RZT8_9ACTN</name>
<evidence type="ECO:0000256" key="4">
    <source>
        <dbReference type="SAM" id="Phobius"/>
    </source>
</evidence>
<feature type="transmembrane region" description="Helical" evidence="4">
    <location>
        <begin position="98"/>
        <end position="117"/>
    </location>
</feature>
<dbReference type="InterPro" id="IPR000792">
    <property type="entry name" value="Tscrpt_reg_LuxR_C"/>
</dbReference>
<feature type="transmembrane region" description="Helical" evidence="4">
    <location>
        <begin position="352"/>
        <end position="370"/>
    </location>
</feature>
<dbReference type="CDD" id="cd06170">
    <property type="entry name" value="LuxR_C_like"/>
    <property type="match status" value="1"/>
</dbReference>
<evidence type="ECO:0000256" key="2">
    <source>
        <dbReference type="ARBA" id="ARBA00023125"/>
    </source>
</evidence>
<keyword evidence="2" id="KW-0238">DNA-binding</keyword>
<dbReference type="GO" id="GO:0003677">
    <property type="term" value="F:DNA binding"/>
    <property type="evidence" value="ECO:0007669"/>
    <property type="project" value="UniProtKB-KW"/>
</dbReference>
<feature type="transmembrane region" description="Helical" evidence="4">
    <location>
        <begin position="232"/>
        <end position="254"/>
    </location>
</feature>
<dbReference type="GO" id="GO:0006355">
    <property type="term" value="P:regulation of DNA-templated transcription"/>
    <property type="evidence" value="ECO:0007669"/>
    <property type="project" value="InterPro"/>
</dbReference>
<dbReference type="Gene3D" id="1.10.10.10">
    <property type="entry name" value="Winged helix-like DNA-binding domain superfamily/Winged helix DNA-binding domain"/>
    <property type="match status" value="1"/>
</dbReference>
<keyword evidence="4" id="KW-1133">Transmembrane helix</keyword>
<evidence type="ECO:0000259" key="5">
    <source>
        <dbReference type="PROSITE" id="PS50043"/>
    </source>
</evidence>
<keyword evidence="7" id="KW-1185">Reference proteome</keyword>
<dbReference type="PRINTS" id="PR00038">
    <property type="entry name" value="HTHLUXR"/>
</dbReference>
<dbReference type="Proteomes" id="UP000182975">
    <property type="component" value="Unassembled WGS sequence"/>
</dbReference>
<feature type="transmembrane region" description="Helical" evidence="4">
    <location>
        <begin position="266"/>
        <end position="284"/>
    </location>
</feature>
<keyword evidence="1" id="KW-0805">Transcription regulation</keyword>
<keyword evidence="3" id="KW-0804">Transcription</keyword>
<feature type="transmembrane region" description="Helical" evidence="4">
    <location>
        <begin position="129"/>
        <end position="147"/>
    </location>
</feature>
<evidence type="ECO:0000256" key="3">
    <source>
        <dbReference type="ARBA" id="ARBA00023163"/>
    </source>
</evidence>
<feature type="transmembrane region" description="Helical" evidence="4">
    <location>
        <begin position="38"/>
        <end position="60"/>
    </location>
</feature>
<dbReference type="PANTHER" id="PTHR44688">
    <property type="entry name" value="DNA-BINDING TRANSCRIPTIONAL ACTIVATOR DEVR_DOSR"/>
    <property type="match status" value="1"/>
</dbReference>
<dbReference type="InterPro" id="IPR016032">
    <property type="entry name" value="Sig_transdc_resp-reg_C-effctor"/>
</dbReference>
<gene>
    <name evidence="6" type="ORF">SAMN02910314_00548</name>
</gene>
<protein>
    <submittedName>
        <fullName evidence="6">Regulatory protein, luxR family</fullName>
    </submittedName>
</protein>
<dbReference type="SUPFAM" id="SSF46894">
    <property type="entry name" value="C-terminal effector domain of the bipartite response regulators"/>
    <property type="match status" value="1"/>
</dbReference>
<dbReference type="EMBL" id="FOEC01000002">
    <property type="protein sequence ID" value="SEO55579.1"/>
    <property type="molecule type" value="Genomic_DNA"/>
</dbReference>
<feature type="transmembrane region" description="Helical" evidence="4">
    <location>
        <begin position="323"/>
        <end position="346"/>
    </location>
</feature>
<feature type="transmembrane region" description="Helical" evidence="4">
    <location>
        <begin position="72"/>
        <end position="92"/>
    </location>
</feature>
<keyword evidence="4" id="KW-0812">Transmembrane</keyword>
<dbReference type="KEGG" id="ddt:AAY81_08660"/>
<feature type="transmembrane region" description="Helical" evidence="4">
    <location>
        <begin position="290"/>
        <end position="311"/>
    </location>
</feature>
<reference evidence="7" key="1">
    <citation type="submission" date="2016-10" db="EMBL/GenBank/DDBJ databases">
        <authorList>
            <person name="Varghese N."/>
        </authorList>
    </citation>
    <scope>NUCLEOTIDE SEQUENCE [LARGE SCALE GENOMIC DNA]</scope>
    <source>
        <strain evidence="7">DSM 21843</strain>
    </source>
</reference>
<dbReference type="PANTHER" id="PTHR44688:SF16">
    <property type="entry name" value="DNA-BINDING TRANSCRIPTIONAL ACTIVATOR DEVR_DOSR"/>
    <property type="match status" value="1"/>
</dbReference>
<dbReference type="STRING" id="79604.AAY81_08660"/>
<proteinExistence type="predicted"/>
<dbReference type="Pfam" id="PF00196">
    <property type="entry name" value="GerE"/>
    <property type="match status" value="1"/>
</dbReference>
<dbReference type="InterPro" id="IPR036388">
    <property type="entry name" value="WH-like_DNA-bd_sf"/>
</dbReference>
<organism evidence="6 7">
    <name type="scientific">Denitrobacterium detoxificans</name>
    <dbReference type="NCBI Taxonomy" id="79604"/>
    <lineage>
        <taxon>Bacteria</taxon>
        <taxon>Bacillati</taxon>
        <taxon>Actinomycetota</taxon>
        <taxon>Coriobacteriia</taxon>
        <taxon>Eggerthellales</taxon>
        <taxon>Eggerthellaceae</taxon>
        <taxon>Denitrobacterium</taxon>
    </lineage>
</organism>
<feature type="transmembrane region" description="Helical" evidence="4">
    <location>
        <begin position="7"/>
        <end position="26"/>
    </location>
</feature>
<accession>A0A172RZT8</accession>
<evidence type="ECO:0000313" key="7">
    <source>
        <dbReference type="Proteomes" id="UP000182975"/>
    </source>
</evidence>
<dbReference type="OrthoDB" id="3170503at2"/>
<dbReference type="PROSITE" id="PS50043">
    <property type="entry name" value="HTH_LUXR_2"/>
    <property type="match status" value="1"/>
</dbReference>
<dbReference type="RefSeq" id="WP_066664037.1">
    <property type="nucleotide sequence ID" value="NZ_CP011402.1"/>
</dbReference>
<evidence type="ECO:0000313" key="6">
    <source>
        <dbReference type="EMBL" id="SEO55579.1"/>
    </source>
</evidence>
<dbReference type="PATRIC" id="fig|79604.3.peg.1737"/>
<dbReference type="SMART" id="SM00421">
    <property type="entry name" value="HTH_LUXR"/>
    <property type="match status" value="1"/>
</dbReference>
<keyword evidence="4" id="KW-0472">Membrane</keyword>
<feature type="transmembrane region" description="Helical" evidence="4">
    <location>
        <begin position="202"/>
        <end position="220"/>
    </location>
</feature>
<feature type="domain" description="HTH luxR-type" evidence="5">
    <location>
        <begin position="404"/>
        <end position="469"/>
    </location>
</feature>
<sequence length="469" mass="51070">MSFRTTQVFGLCFYLAWMYLVFNGTLSINVDLRSGHTLLWVHVISSVVGVVTYAGIVAFSRRTVRQFATRRALIIAGVVMAAGTAMSVWPGAEIPDVVRYAGGALTGVSSCWVIVYWGSLFSSLEPRNMVLATGASFFFAFLVYYGVLQLPEYVVFAVQVLLPLAATLLLPQPANVSSMLAAQQEPAVMPNEQAMIVPARRLPWRIMLGILVVMFVYGGVRVYVGSVDSQDAAVLAPTLLMSLGISILAVAWGAFFTKGSASLGNIYKMALPFLATTLLVLVIFGRESPIVIGSLATACNVTIEILSWILMADLARTKRVPAFIVFAMGRGAVQLGMLLGQLFAIACLDERAPFAIVSIFVLMIAAGFLFESEDTELVFEAPSPEEREAMEERTGTSFDARLDEVAKNAQLTARETEIFKLWATGHGSKYIQENLVISPATVKTHVRHIYEKCDVHSRAEIIALLEAGE</sequence>
<dbReference type="AlphaFoldDB" id="A0A172RZT8"/>
<evidence type="ECO:0000256" key="1">
    <source>
        <dbReference type="ARBA" id="ARBA00023015"/>
    </source>
</evidence>